<keyword evidence="1" id="KW-0175">Coiled coil</keyword>
<comment type="caution">
    <text evidence="2">The sequence shown here is derived from an EMBL/GenBank/DDBJ whole genome shotgun (WGS) entry which is preliminary data.</text>
</comment>
<dbReference type="AlphaFoldDB" id="A0A0F9HK15"/>
<accession>A0A0F9HK15</accession>
<proteinExistence type="predicted"/>
<dbReference type="EMBL" id="LAZR01014852">
    <property type="protein sequence ID" value="KKM15661.1"/>
    <property type="molecule type" value="Genomic_DNA"/>
</dbReference>
<evidence type="ECO:0000313" key="2">
    <source>
        <dbReference type="EMBL" id="KKM15661.1"/>
    </source>
</evidence>
<organism evidence="2">
    <name type="scientific">marine sediment metagenome</name>
    <dbReference type="NCBI Taxonomy" id="412755"/>
    <lineage>
        <taxon>unclassified sequences</taxon>
        <taxon>metagenomes</taxon>
        <taxon>ecological metagenomes</taxon>
    </lineage>
</organism>
<name>A0A0F9HK15_9ZZZZ</name>
<sequence>MDLVERQAALQASLGNAVLNVRQAERDLVDAQADEERVRGALMLLGELMMEDAVPIQDIGGSPEGAPSTGGQDD</sequence>
<protein>
    <submittedName>
        <fullName evidence="2">Uncharacterized protein</fullName>
    </submittedName>
</protein>
<evidence type="ECO:0000256" key="1">
    <source>
        <dbReference type="SAM" id="Coils"/>
    </source>
</evidence>
<feature type="coiled-coil region" evidence="1">
    <location>
        <begin position="14"/>
        <end position="41"/>
    </location>
</feature>
<gene>
    <name evidence="2" type="ORF">LCGC14_1693740</name>
</gene>
<reference evidence="2" key="1">
    <citation type="journal article" date="2015" name="Nature">
        <title>Complex archaea that bridge the gap between prokaryotes and eukaryotes.</title>
        <authorList>
            <person name="Spang A."/>
            <person name="Saw J.H."/>
            <person name="Jorgensen S.L."/>
            <person name="Zaremba-Niedzwiedzka K."/>
            <person name="Martijn J."/>
            <person name="Lind A.E."/>
            <person name="van Eijk R."/>
            <person name="Schleper C."/>
            <person name="Guy L."/>
            <person name="Ettema T.J."/>
        </authorList>
    </citation>
    <scope>NUCLEOTIDE SEQUENCE</scope>
</reference>